<dbReference type="PROSITE" id="PS50801">
    <property type="entry name" value="STAS"/>
    <property type="match status" value="1"/>
</dbReference>
<dbReference type="InterPro" id="IPR025751">
    <property type="entry name" value="RsbRD_N_dom"/>
</dbReference>
<dbReference type="InterPro" id="IPR002645">
    <property type="entry name" value="STAS_dom"/>
</dbReference>
<organism evidence="3 4">
    <name type="scientific">Terrimonas ginsenosidimutans</name>
    <dbReference type="NCBI Taxonomy" id="2908004"/>
    <lineage>
        <taxon>Bacteria</taxon>
        <taxon>Pseudomonadati</taxon>
        <taxon>Bacteroidota</taxon>
        <taxon>Chitinophagia</taxon>
        <taxon>Chitinophagales</taxon>
        <taxon>Chitinophagaceae</taxon>
        <taxon>Terrimonas</taxon>
    </lineage>
</organism>
<dbReference type="EMBL" id="JAKLTR010000004">
    <property type="protein sequence ID" value="MCG2614259.1"/>
    <property type="molecule type" value="Genomic_DNA"/>
</dbReference>
<reference evidence="3" key="1">
    <citation type="submission" date="2022-01" db="EMBL/GenBank/DDBJ databases">
        <authorList>
            <person name="Jo J.-H."/>
            <person name="Im W.-T."/>
        </authorList>
    </citation>
    <scope>NUCLEOTIDE SEQUENCE</scope>
    <source>
        <strain evidence="3">NA20</strain>
    </source>
</reference>
<dbReference type="Proteomes" id="UP001165367">
    <property type="component" value="Unassembled WGS sequence"/>
</dbReference>
<evidence type="ECO:0000256" key="1">
    <source>
        <dbReference type="ARBA" id="ARBA00022553"/>
    </source>
</evidence>
<dbReference type="Gene3D" id="3.30.750.24">
    <property type="entry name" value="STAS domain"/>
    <property type="match status" value="1"/>
</dbReference>
<dbReference type="CDD" id="cd07041">
    <property type="entry name" value="STAS_RsbR_RsbS_like"/>
    <property type="match status" value="1"/>
</dbReference>
<dbReference type="Pfam" id="PF01740">
    <property type="entry name" value="STAS"/>
    <property type="match status" value="1"/>
</dbReference>
<evidence type="ECO:0000313" key="4">
    <source>
        <dbReference type="Proteomes" id="UP001165367"/>
    </source>
</evidence>
<gene>
    <name evidence="3" type="ORF">LZZ85_08195</name>
</gene>
<keyword evidence="4" id="KW-1185">Reference proteome</keyword>
<feature type="domain" description="STAS" evidence="2">
    <location>
        <begin position="160"/>
        <end position="271"/>
    </location>
</feature>
<name>A0ABS9KPN0_9BACT</name>
<dbReference type="Pfam" id="PF14361">
    <property type="entry name" value="RsbRD_N"/>
    <property type="match status" value="1"/>
</dbReference>
<evidence type="ECO:0000313" key="3">
    <source>
        <dbReference type="EMBL" id="MCG2614259.1"/>
    </source>
</evidence>
<dbReference type="PANTHER" id="PTHR33745:SF3">
    <property type="entry name" value="RSBT CO-ANTAGONIST PROTEIN RSBRC"/>
    <property type="match status" value="1"/>
</dbReference>
<comment type="caution">
    <text evidence="3">The sequence shown here is derived from an EMBL/GenBank/DDBJ whole genome shotgun (WGS) entry which is preliminary data.</text>
</comment>
<dbReference type="RefSeq" id="WP_237870514.1">
    <property type="nucleotide sequence ID" value="NZ_JAKLTR010000004.1"/>
</dbReference>
<accession>A0ABS9KPN0</accession>
<dbReference type="InterPro" id="IPR036513">
    <property type="entry name" value="STAS_dom_sf"/>
</dbReference>
<protein>
    <submittedName>
        <fullName evidence="3">STAS domain-containing protein</fullName>
    </submittedName>
</protein>
<dbReference type="InterPro" id="IPR051932">
    <property type="entry name" value="Bact_StressResp_Reg"/>
</dbReference>
<evidence type="ECO:0000259" key="2">
    <source>
        <dbReference type="PROSITE" id="PS50801"/>
    </source>
</evidence>
<keyword evidence="1" id="KW-0597">Phosphoprotein</keyword>
<proteinExistence type="predicted"/>
<dbReference type="SUPFAM" id="SSF52091">
    <property type="entry name" value="SpoIIaa-like"/>
    <property type="match status" value="1"/>
</dbReference>
<dbReference type="PANTHER" id="PTHR33745">
    <property type="entry name" value="RSBT ANTAGONIST PROTEIN RSBS-RELATED"/>
    <property type="match status" value="1"/>
</dbReference>
<sequence length="288" mass="32363">MAAKITVYQALNKNAKKLHEDWLTQQMQDEGLREDLISNEELRLESEEFLKTFLAAIKDDLLEDSNSSNFDKLNEMLAGISINRARHGFSPRETGYYIFSLKQAIFKTLEKEITDLKKLYTEILRVNKLIDSLATVTFETFIRGREEVIIRQTNEISDISTPVIQVWDNILALPIIGTLDSSRTQVVMESLLMKIVETESTIAILDISGVPAVDSLVAQHLIKTVSATRLMGAECIISGIRPEIAQTIVHLGIDLSGINTKASLSHALRFAFQTLRLEVRKKTDKTAS</sequence>